<keyword evidence="6" id="KW-0503">Monooxygenase</keyword>
<dbReference type="InterPro" id="IPR002938">
    <property type="entry name" value="FAD-bd"/>
</dbReference>
<dbReference type="PRINTS" id="PR00420">
    <property type="entry name" value="RNGMNOXGNASE"/>
</dbReference>
<proteinExistence type="inferred from homology"/>
<dbReference type="SUPFAM" id="SSF52833">
    <property type="entry name" value="Thioredoxin-like"/>
    <property type="match status" value="1"/>
</dbReference>
<feature type="domain" description="FAD-binding" evidence="5">
    <location>
        <begin position="17"/>
        <end position="369"/>
    </location>
</feature>
<dbReference type="Proteomes" id="UP001432000">
    <property type="component" value="Chromosome"/>
</dbReference>
<keyword evidence="3" id="KW-0285">Flavoprotein</keyword>
<dbReference type="Gene3D" id="3.30.70.2450">
    <property type="match status" value="1"/>
</dbReference>
<sequence>MIPASAPGDTGGGTVTTEVLIAGAGPIGLTAAIEFRRRGIDCRIVDPLIEPPQYAKAVGIQPRTLEVFENMGVLKAILDASTMMRGQIAFENGVEVGRIELTLPPDVPYWFAGLPQYETERVLAQRLAELGTVVERGIGLASFEQDDEGVTATLSDGSTAVVQYLLGCDGAHSVVRKTLGLTFEGGAFAEGYMLGDVEVDWSQPPGYGIRSTRKSDDGSADDGLVAIPLPGRGRYRMSMLVPPELTTPPPSSGDGIVHGFTAGPAPELHHIQAVLDRLSPEPTTASNLRWSSVFKISHRIVDAYGRGRVFVAGDAAHIHPPTGAQGMNTGIQDAHNLAWKVALAVRGIAAPGLTDTYDAERRPVGEAVVGMTVRNAREGIGAGESSFETAMRRQAQLLISYAPGQLVGSVDEASTVVQPGERAPDARGLRRDVVAFPLRLFELFTGVNHTLLLWSDGDVSQAEELSVHALDAAHGFLDVYLIAAEHVDSTLPVIVDSDGEFRAAYGVESPTALVVRPDGYLGFRQSPGTTAELVGYLKGTFA</sequence>
<keyword evidence="6" id="KW-0560">Oxidoreductase</keyword>
<dbReference type="PANTHER" id="PTHR43004">
    <property type="entry name" value="TRK SYSTEM POTASSIUM UPTAKE PROTEIN"/>
    <property type="match status" value="1"/>
</dbReference>
<dbReference type="InterPro" id="IPR050641">
    <property type="entry name" value="RIFMO-like"/>
</dbReference>
<keyword evidence="4" id="KW-0274">FAD</keyword>
<dbReference type="Gene3D" id="3.50.50.60">
    <property type="entry name" value="FAD/NAD(P)-binding domain"/>
    <property type="match status" value="1"/>
</dbReference>
<comment type="cofactor">
    <cofactor evidence="1">
        <name>FAD</name>
        <dbReference type="ChEBI" id="CHEBI:57692"/>
    </cofactor>
</comment>
<accession>A0ABZ2PKP9</accession>
<dbReference type="SUPFAM" id="SSF51905">
    <property type="entry name" value="FAD/NAD(P)-binding domain"/>
    <property type="match status" value="1"/>
</dbReference>
<keyword evidence="7" id="KW-1185">Reference proteome</keyword>
<evidence type="ECO:0000256" key="1">
    <source>
        <dbReference type="ARBA" id="ARBA00001974"/>
    </source>
</evidence>
<dbReference type="RefSeq" id="WP_338890715.1">
    <property type="nucleotide sequence ID" value="NZ_CP147846.1"/>
</dbReference>
<comment type="similarity">
    <text evidence="2">Belongs to the PheA/TfdB FAD monooxygenase family.</text>
</comment>
<evidence type="ECO:0000256" key="3">
    <source>
        <dbReference type="ARBA" id="ARBA00022630"/>
    </source>
</evidence>
<dbReference type="Gene3D" id="3.40.30.120">
    <property type="match status" value="1"/>
</dbReference>
<dbReference type="InterPro" id="IPR036188">
    <property type="entry name" value="FAD/NAD-bd_sf"/>
</dbReference>
<dbReference type="PANTHER" id="PTHR43004:SF19">
    <property type="entry name" value="BINDING MONOOXYGENASE, PUTATIVE (JCVI)-RELATED"/>
    <property type="match status" value="1"/>
</dbReference>
<reference evidence="6 7" key="1">
    <citation type="submission" date="2024-03" db="EMBL/GenBank/DDBJ databases">
        <title>Natural products discovery in diverse microorganisms through a two-stage MS feature dereplication strategy.</title>
        <authorList>
            <person name="Zhang R."/>
        </authorList>
    </citation>
    <scope>NUCLEOTIDE SEQUENCE [LARGE SCALE GENOMIC DNA]</scope>
    <source>
        <strain evidence="6 7">18930</strain>
    </source>
</reference>
<dbReference type="Pfam" id="PF01494">
    <property type="entry name" value="FAD_binding_3"/>
    <property type="match status" value="1"/>
</dbReference>
<evidence type="ECO:0000256" key="4">
    <source>
        <dbReference type="ARBA" id="ARBA00022827"/>
    </source>
</evidence>
<evidence type="ECO:0000259" key="5">
    <source>
        <dbReference type="Pfam" id="PF01494"/>
    </source>
</evidence>
<gene>
    <name evidence="6" type="ORF">WDS16_04125</name>
</gene>
<dbReference type="EMBL" id="CP147846">
    <property type="protein sequence ID" value="WXG69750.1"/>
    <property type="molecule type" value="Genomic_DNA"/>
</dbReference>
<protein>
    <submittedName>
        <fullName evidence="6">FAD-dependent monooxygenase</fullName>
    </submittedName>
</protein>
<evidence type="ECO:0000313" key="6">
    <source>
        <dbReference type="EMBL" id="WXG69750.1"/>
    </source>
</evidence>
<evidence type="ECO:0000313" key="7">
    <source>
        <dbReference type="Proteomes" id="UP001432000"/>
    </source>
</evidence>
<dbReference type="InterPro" id="IPR036249">
    <property type="entry name" value="Thioredoxin-like_sf"/>
</dbReference>
<evidence type="ECO:0000256" key="2">
    <source>
        <dbReference type="ARBA" id="ARBA00007801"/>
    </source>
</evidence>
<dbReference type="GO" id="GO:0004497">
    <property type="term" value="F:monooxygenase activity"/>
    <property type="evidence" value="ECO:0007669"/>
    <property type="project" value="UniProtKB-KW"/>
</dbReference>
<organism evidence="6 7">
    <name type="scientific">Rhodococcus sovatensis</name>
    <dbReference type="NCBI Taxonomy" id="1805840"/>
    <lineage>
        <taxon>Bacteria</taxon>
        <taxon>Bacillati</taxon>
        <taxon>Actinomycetota</taxon>
        <taxon>Actinomycetes</taxon>
        <taxon>Mycobacteriales</taxon>
        <taxon>Nocardiaceae</taxon>
        <taxon>Rhodococcus</taxon>
    </lineage>
</organism>
<name>A0ABZ2PKP9_9NOCA</name>